<comment type="caution">
    <text evidence="8">The sequence shown here is derived from an EMBL/GenBank/DDBJ whole genome shotgun (WGS) entry which is preliminary data.</text>
</comment>
<gene>
    <name evidence="8" type="ORF">B1C78_03570</name>
</gene>
<dbReference type="EMBL" id="MVBK01000019">
    <property type="protein sequence ID" value="OOG27559.1"/>
    <property type="molecule type" value="Genomic_DNA"/>
</dbReference>
<evidence type="ECO:0000256" key="2">
    <source>
        <dbReference type="ARBA" id="ARBA00022475"/>
    </source>
</evidence>
<feature type="domain" description="VTT" evidence="7">
    <location>
        <begin position="68"/>
        <end position="182"/>
    </location>
</feature>
<keyword evidence="2 6" id="KW-1003">Cell membrane</keyword>
<feature type="transmembrane region" description="Helical" evidence="6">
    <location>
        <begin position="197"/>
        <end position="215"/>
    </location>
</feature>
<dbReference type="Proteomes" id="UP000189462">
    <property type="component" value="Unassembled WGS sequence"/>
</dbReference>
<feature type="transmembrane region" description="Helical" evidence="6">
    <location>
        <begin position="127"/>
        <end position="151"/>
    </location>
</feature>
<keyword evidence="9" id="KW-1185">Reference proteome</keyword>
<accession>A0A1V3NR18</accession>
<evidence type="ECO:0000256" key="6">
    <source>
        <dbReference type="RuleBase" id="RU366058"/>
    </source>
</evidence>
<feature type="transmembrane region" description="Helical" evidence="6">
    <location>
        <begin position="6"/>
        <end position="29"/>
    </location>
</feature>
<dbReference type="GO" id="GO:0005886">
    <property type="term" value="C:plasma membrane"/>
    <property type="evidence" value="ECO:0007669"/>
    <property type="project" value="UniProtKB-SubCell"/>
</dbReference>
<evidence type="ECO:0000256" key="1">
    <source>
        <dbReference type="ARBA" id="ARBA00004651"/>
    </source>
</evidence>
<dbReference type="STRING" id="108003.B1C78_03570"/>
<evidence type="ECO:0000313" key="9">
    <source>
        <dbReference type="Proteomes" id="UP000189462"/>
    </source>
</evidence>
<evidence type="ECO:0000256" key="4">
    <source>
        <dbReference type="ARBA" id="ARBA00022989"/>
    </source>
</evidence>
<sequence>MTPRLRLILFLSVIAALLVLAAFWAIVMHEGDWQPAHIQARAGQLAEGPWLHWLVFAGVVLGQQVAIPQILLVPVAVILLGPWWGLAVGYFGTLAGAVIGYLIGRYVGRRPVRRLSGPRMRRLSRAIARRGVVSMIVVNMLPIVSQALINLAAGTTHIRFRDFLLGTAVGIVPPTVIVVAATQLVLQVERMPETGEVFVIMLVVFAALVLLWWATRRAWAWLGDW</sequence>
<proteinExistence type="inferred from homology"/>
<keyword evidence="3 6" id="KW-0812">Transmembrane</keyword>
<comment type="subcellular location">
    <subcellularLocation>
        <location evidence="1 6">Cell membrane</location>
        <topology evidence="1 6">Multi-pass membrane protein</topology>
    </subcellularLocation>
</comment>
<dbReference type="OrthoDB" id="9814092at2"/>
<keyword evidence="4 6" id="KW-1133">Transmembrane helix</keyword>
<feature type="transmembrane region" description="Helical" evidence="6">
    <location>
        <begin position="163"/>
        <end position="185"/>
    </location>
</feature>
<protein>
    <recommendedName>
        <fullName evidence="6">TVP38/TMEM64 family membrane protein</fullName>
    </recommendedName>
</protein>
<evidence type="ECO:0000256" key="5">
    <source>
        <dbReference type="ARBA" id="ARBA00023136"/>
    </source>
</evidence>
<dbReference type="RefSeq" id="WP_077277763.1">
    <property type="nucleotide sequence ID" value="NZ_MVBK01000019.1"/>
</dbReference>
<dbReference type="InterPro" id="IPR015414">
    <property type="entry name" value="TMEM64"/>
</dbReference>
<keyword evidence="5 6" id="KW-0472">Membrane</keyword>
<dbReference type="Pfam" id="PF09335">
    <property type="entry name" value="VTT_dom"/>
    <property type="match status" value="1"/>
</dbReference>
<dbReference type="PANTHER" id="PTHR12677:SF59">
    <property type="entry name" value="GOLGI APPARATUS MEMBRANE PROTEIN TVP38-RELATED"/>
    <property type="match status" value="1"/>
</dbReference>
<comment type="similarity">
    <text evidence="6">Belongs to the TVP38/TMEM64 family.</text>
</comment>
<dbReference type="InterPro" id="IPR032816">
    <property type="entry name" value="VTT_dom"/>
</dbReference>
<dbReference type="PANTHER" id="PTHR12677">
    <property type="entry name" value="GOLGI APPARATUS MEMBRANE PROTEIN TVP38-RELATED"/>
    <property type="match status" value="1"/>
</dbReference>
<evidence type="ECO:0000259" key="7">
    <source>
        <dbReference type="Pfam" id="PF09335"/>
    </source>
</evidence>
<evidence type="ECO:0000313" key="8">
    <source>
        <dbReference type="EMBL" id="OOG27559.1"/>
    </source>
</evidence>
<organism evidence="8 9">
    <name type="scientific">Thioalkalivibrio denitrificans</name>
    <dbReference type="NCBI Taxonomy" id="108003"/>
    <lineage>
        <taxon>Bacteria</taxon>
        <taxon>Pseudomonadati</taxon>
        <taxon>Pseudomonadota</taxon>
        <taxon>Gammaproteobacteria</taxon>
        <taxon>Chromatiales</taxon>
        <taxon>Ectothiorhodospiraceae</taxon>
        <taxon>Thioalkalivibrio</taxon>
    </lineage>
</organism>
<dbReference type="AlphaFoldDB" id="A0A1V3NR18"/>
<name>A0A1V3NR18_9GAMM</name>
<feature type="transmembrane region" description="Helical" evidence="6">
    <location>
        <begin position="83"/>
        <end position="107"/>
    </location>
</feature>
<evidence type="ECO:0000256" key="3">
    <source>
        <dbReference type="ARBA" id="ARBA00022692"/>
    </source>
</evidence>
<reference evidence="8 9" key="1">
    <citation type="submission" date="2017-02" db="EMBL/GenBank/DDBJ databases">
        <title>Genomic diversity within the haloalkaliphilic genus Thioalkalivibrio.</title>
        <authorList>
            <person name="Ahn A.-C."/>
            <person name="Meier-Kolthoff J."/>
            <person name="Overmars L."/>
            <person name="Richter M."/>
            <person name="Woyke T."/>
            <person name="Sorokin D.Y."/>
            <person name="Muyzer G."/>
        </authorList>
    </citation>
    <scope>NUCLEOTIDE SEQUENCE [LARGE SCALE GENOMIC DNA]</scope>
    <source>
        <strain evidence="8 9">ALJD</strain>
    </source>
</reference>